<keyword evidence="5 12" id="KW-0812">Transmembrane</keyword>
<evidence type="ECO:0000256" key="1">
    <source>
        <dbReference type="ARBA" id="ARBA00004651"/>
    </source>
</evidence>
<feature type="transmembrane region" description="Helical" evidence="12">
    <location>
        <begin position="6"/>
        <end position="26"/>
    </location>
</feature>
<keyword evidence="7" id="KW-0915">Sodium</keyword>
<evidence type="ECO:0000256" key="10">
    <source>
        <dbReference type="ARBA" id="ARBA00023201"/>
    </source>
</evidence>
<protein>
    <submittedName>
        <fullName evidence="13">SSS family solute:Na+ symporter</fullName>
    </submittedName>
</protein>
<evidence type="ECO:0000256" key="6">
    <source>
        <dbReference type="ARBA" id="ARBA00022989"/>
    </source>
</evidence>
<evidence type="ECO:0000313" key="14">
    <source>
        <dbReference type="Proteomes" id="UP000316167"/>
    </source>
</evidence>
<dbReference type="PANTHER" id="PTHR42985:SF32">
    <property type="entry name" value="SODIUM IODIDE SYMPORTER"/>
    <property type="match status" value="1"/>
</dbReference>
<keyword evidence="8" id="KW-0406">Ion transport</keyword>
<dbReference type="InterPro" id="IPR051163">
    <property type="entry name" value="Sodium:Solute_Symporter_SSF"/>
</dbReference>
<name>A0A562SV78_9BACT</name>
<accession>A0A562SV78</accession>
<evidence type="ECO:0000256" key="8">
    <source>
        <dbReference type="ARBA" id="ARBA00023065"/>
    </source>
</evidence>
<dbReference type="GO" id="GO:0005886">
    <property type="term" value="C:plasma membrane"/>
    <property type="evidence" value="ECO:0007669"/>
    <property type="project" value="UniProtKB-SubCell"/>
</dbReference>
<dbReference type="GO" id="GO:0015293">
    <property type="term" value="F:symporter activity"/>
    <property type="evidence" value="ECO:0007669"/>
    <property type="project" value="TreeGrafter"/>
</dbReference>
<feature type="transmembrane region" description="Helical" evidence="12">
    <location>
        <begin position="121"/>
        <end position="143"/>
    </location>
</feature>
<evidence type="ECO:0000256" key="2">
    <source>
        <dbReference type="ARBA" id="ARBA00006434"/>
    </source>
</evidence>
<feature type="transmembrane region" description="Helical" evidence="12">
    <location>
        <begin position="189"/>
        <end position="213"/>
    </location>
</feature>
<dbReference type="EMBL" id="VLLE01000002">
    <property type="protein sequence ID" value="TWI85152.1"/>
    <property type="molecule type" value="Genomic_DNA"/>
</dbReference>
<feature type="transmembrane region" description="Helical" evidence="12">
    <location>
        <begin position="233"/>
        <end position="250"/>
    </location>
</feature>
<dbReference type="OrthoDB" id="9803597at2"/>
<evidence type="ECO:0000256" key="5">
    <source>
        <dbReference type="ARBA" id="ARBA00022692"/>
    </source>
</evidence>
<dbReference type="GO" id="GO:0006814">
    <property type="term" value="P:sodium ion transport"/>
    <property type="evidence" value="ECO:0007669"/>
    <property type="project" value="UniProtKB-KW"/>
</dbReference>
<dbReference type="InterPro" id="IPR001734">
    <property type="entry name" value="Na/solute_symporter"/>
</dbReference>
<evidence type="ECO:0000256" key="9">
    <source>
        <dbReference type="ARBA" id="ARBA00023136"/>
    </source>
</evidence>
<dbReference type="NCBIfam" id="TIGR00813">
    <property type="entry name" value="sss"/>
    <property type="match status" value="1"/>
</dbReference>
<dbReference type="PROSITE" id="PS50283">
    <property type="entry name" value="NA_SOLUT_SYMP_3"/>
    <property type="match status" value="1"/>
</dbReference>
<feature type="transmembrane region" description="Helical" evidence="12">
    <location>
        <begin position="155"/>
        <end position="177"/>
    </location>
</feature>
<dbReference type="Proteomes" id="UP000316167">
    <property type="component" value="Unassembled WGS sequence"/>
</dbReference>
<evidence type="ECO:0000256" key="3">
    <source>
        <dbReference type="ARBA" id="ARBA00022448"/>
    </source>
</evidence>
<feature type="transmembrane region" description="Helical" evidence="12">
    <location>
        <begin position="349"/>
        <end position="369"/>
    </location>
</feature>
<comment type="caution">
    <text evidence="13">The sequence shown here is derived from an EMBL/GenBank/DDBJ whole genome shotgun (WGS) entry which is preliminary data.</text>
</comment>
<feature type="transmembrane region" description="Helical" evidence="12">
    <location>
        <begin position="429"/>
        <end position="450"/>
    </location>
</feature>
<gene>
    <name evidence="13" type="ORF">IQ13_0309</name>
</gene>
<evidence type="ECO:0000313" key="13">
    <source>
        <dbReference type="EMBL" id="TWI85152.1"/>
    </source>
</evidence>
<keyword evidence="9 12" id="KW-0472">Membrane</keyword>
<evidence type="ECO:0000256" key="7">
    <source>
        <dbReference type="ARBA" id="ARBA00023053"/>
    </source>
</evidence>
<feature type="transmembrane region" description="Helical" evidence="12">
    <location>
        <begin position="399"/>
        <end position="423"/>
    </location>
</feature>
<reference evidence="13 14" key="1">
    <citation type="journal article" date="2015" name="Stand. Genomic Sci.">
        <title>Genomic Encyclopedia of Bacterial and Archaeal Type Strains, Phase III: the genomes of soil and plant-associated and newly described type strains.</title>
        <authorList>
            <person name="Whitman W.B."/>
            <person name="Woyke T."/>
            <person name="Klenk H.P."/>
            <person name="Zhou Y."/>
            <person name="Lilburn T.G."/>
            <person name="Beck B.J."/>
            <person name="De Vos P."/>
            <person name="Vandamme P."/>
            <person name="Eisen J.A."/>
            <person name="Garrity G."/>
            <person name="Hugenholtz P."/>
            <person name="Kyrpides N.C."/>
        </authorList>
    </citation>
    <scope>NUCLEOTIDE SEQUENCE [LARGE SCALE GENOMIC DNA]</scope>
    <source>
        <strain evidence="13 14">CGMCC 1.7271</strain>
    </source>
</reference>
<dbReference type="CDD" id="cd11495">
    <property type="entry name" value="SLC5sbd_NIS-like_u3"/>
    <property type="match status" value="1"/>
</dbReference>
<dbReference type="RefSeq" id="WP_144883806.1">
    <property type="nucleotide sequence ID" value="NZ_VLLE01000002.1"/>
</dbReference>
<evidence type="ECO:0000256" key="4">
    <source>
        <dbReference type="ARBA" id="ARBA00022475"/>
    </source>
</evidence>
<proteinExistence type="inferred from homology"/>
<dbReference type="InterPro" id="IPR038377">
    <property type="entry name" value="Na/Glc_symporter_sf"/>
</dbReference>
<dbReference type="PANTHER" id="PTHR42985">
    <property type="entry name" value="SODIUM-COUPLED MONOCARBOXYLATE TRANSPORTER"/>
    <property type="match status" value="1"/>
</dbReference>
<keyword evidence="14" id="KW-1185">Reference proteome</keyword>
<feature type="transmembrane region" description="Helical" evidence="12">
    <location>
        <begin position="46"/>
        <end position="65"/>
    </location>
</feature>
<dbReference type="AlphaFoldDB" id="A0A562SV78"/>
<sequence>MHNLPFIDLAVIALYMLAMVGIGFYFSRRNKNSDQFTKASGRIPGWAIGLSIYATFLSSNTFLGVPGKAFGSNWNAFVFSISMPLAAWVASKYFVPFYRSTGEISAYTHLEKRFGPWARTYAVVCFLLTQFARMGSIFFGIALSLQALTGFSMQSIMIVMGICIIIYTVLGGMEAVIWTEVAQGIIKTLGALLILFLVVNDLPGGFSTIINVATADHKTSLGSFSPNFTESTFWVVLFYGFFINLNNFGMDQNYIQRYHTAQTEKQAAKSVWLCVWMYVPASLLFFIIGTALYAFYQTQPGLIDPVKLQVAAERLGVAANAPEAKQLAATLAPADYGDKVLPFFMVNNIPTGLVGLIVSALLSAAMSTISSNMNASATVFTVDIYQKYFKPDITDKRKLFLLHVSTIVFGVIGLCTGLAMIGAKSLLDIWWELSGIFAGGMLGLFLLGLISRQTKNAAAITAVIIGIIVILWMTFSGKLNENYAFLKNPLHKNMVIVVGTLSIFLTGLLITKLRPSKQ</sequence>
<organism evidence="13 14">
    <name type="scientific">Lacibacter cauensis</name>
    <dbReference type="NCBI Taxonomy" id="510947"/>
    <lineage>
        <taxon>Bacteria</taxon>
        <taxon>Pseudomonadati</taxon>
        <taxon>Bacteroidota</taxon>
        <taxon>Chitinophagia</taxon>
        <taxon>Chitinophagales</taxon>
        <taxon>Chitinophagaceae</taxon>
        <taxon>Lacibacter</taxon>
    </lineage>
</organism>
<feature type="transmembrane region" description="Helical" evidence="12">
    <location>
        <begin position="271"/>
        <end position="296"/>
    </location>
</feature>
<comment type="similarity">
    <text evidence="2 11">Belongs to the sodium:solute symporter (SSF) (TC 2.A.21) family.</text>
</comment>
<dbReference type="Pfam" id="PF00474">
    <property type="entry name" value="SSF"/>
    <property type="match status" value="1"/>
</dbReference>
<keyword evidence="6 12" id="KW-1133">Transmembrane helix</keyword>
<evidence type="ECO:0000256" key="11">
    <source>
        <dbReference type="RuleBase" id="RU362091"/>
    </source>
</evidence>
<dbReference type="Gene3D" id="1.20.1730.10">
    <property type="entry name" value="Sodium/glucose cotransporter"/>
    <property type="match status" value="1"/>
</dbReference>
<feature type="transmembrane region" description="Helical" evidence="12">
    <location>
        <begin position="77"/>
        <end position="95"/>
    </location>
</feature>
<keyword evidence="4" id="KW-1003">Cell membrane</keyword>
<keyword evidence="10" id="KW-0739">Sodium transport</keyword>
<comment type="subcellular location">
    <subcellularLocation>
        <location evidence="1">Cell membrane</location>
        <topology evidence="1">Multi-pass membrane protein</topology>
    </subcellularLocation>
</comment>
<keyword evidence="3" id="KW-0813">Transport</keyword>
<evidence type="ECO:0000256" key="12">
    <source>
        <dbReference type="SAM" id="Phobius"/>
    </source>
</evidence>
<feature type="transmembrane region" description="Helical" evidence="12">
    <location>
        <begin position="457"/>
        <end position="475"/>
    </location>
</feature>
<feature type="transmembrane region" description="Helical" evidence="12">
    <location>
        <begin position="495"/>
        <end position="513"/>
    </location>
</feature>